<accession>A0A226D6I4</accession>
<keyword evidence="4" id="KW-1185">Reference proteome</keyword>
<dbReference type="InterPro" id="IPR011333">
    <property type="entry name" value="SKP1/BTB/POZ_sf"/>
</dbReference>
<reference evidence="3 4" key="1">
    <citation type="submission" date="2015-12" db="EMBL/GenBank/DDBJ databases">
        <title>The genome of Folsomia candida.</title>
        <authorList>
            <person name="Faddeeva A."/>
            <person name="Derks M.F."/>
            <person name="Anvar Y."/>
            <person name="Smit S."/>
            <person name="Van Straalen N."/>
            <person name="Roelofs D."/>
        </authorList>
    </citation>
    <scope>NUCLEOTIDE SEQUENCE [LARGE SCALE GENOMIC DNA]</scope>
    <source>
        <strain evidence="3 4">VU population</strain>
        <tissue evidence="3">Whole body</tissue>
    </source>
</reference>
<feature type="domain" description="BTB" evidence="2">
    <location>
        <begin position="45"/>
        <end position="109"/>
    </location>
</feature>
<dbReference type="SUPFAM" id="SSF54695">
    <property type="entry name" value="POZ domain"/>
    <property type="match status" value="1"/>
</dbReference>
<dbReference type="EMBL" id="LNIX01000030">
    <property type="protein sequence ID" value="OXA41162.1"/>
    <property type="molecule type" value="Genomic_DNA"/>
</dbReference>
<dbReference type="SMART" id="SM00225">
    <property type="entry name" value="BTB"/>
    <property type="match status" value="1"/>
</dbReference>
<proteinExistence type="predicted"/>
<dbReference type="OrthoDB" id="45365at2759"/>
<dbReference type="CDD" id="cd18186">
    <property type="entry name" value="BTB_POZ_ZBTB_KLHL-like"/>
    <property type="match status" value="1"/>
</dbReference>
<sequence length="126" mass="13978">MSGNRLSSKKLNGNNTSQGMLQPTWEWTRSHDDRILSLLETGFQSDLTLHLGSEGLKVAVHRIFLQAGSPVLNGKIKASIEDLVIENVDSGIFKIMLKYLYTGKSDVEMGDALHLMQLATEYDIKG</sequence>
<dbReference type="InterPro" id="IPR000210">
    <property type="entry name" value="BTB/POZ_dom"/>
</dbReference>
<dbReference type="PROSITE" id="PS50097">
    <property type="entry name" value="BTB"/>
    <property type="match status" value="1"/>
</dbReference>
<dbReference type="Pfam" id="PF00651">
    <property type="entry name" value="BTB"/>
    <property type="match status" value="1"/>
</dbReference>
<evidence type="ECO:0000313" key="3">
    <source>
        <dbReference type="EMBL" id="OXA41162.1"/>
    </source>
</evidence>
<feature type="region of interest" description="Disordered" evidence="1">
    <location>
        <begin position="1"/>
        <end position="23"/>
    </location>
</feature>
<protein>
    <submittedName>
        <fullName evidence="3">Actin-binding protein IPP</fullName>
    </submittedName>
</protein>
<organism evidence="3 4">
    <name type="scientific">Folsomia candida</name>
    <name type="common">Springtail</name>
    <dbReference type="NCBI Taxonomy" id="158441"/>
    <lineage>
        <taxon>Eukaryota</taxon>
        <taxon>Metazoa</taxon>
        <taxon>Ecdysozoa</taxon>
        <taxon>Arthropoda</taxon>
        <taxon>Hexapoda</taxon>
        <taxon>Collembola</taxon>
        <taxon>Entomobryomorpha</taxon>
        <taxon>Isotomoidea</taxon>
        <taxon>Isotomidae</taxon>
        <taxon>Proisotominae</taxon>
        <taxon>Folsomia</taxon>
    </lineage>
</organism>
<comment type="caution">
    <text evidence="3">The sequence shown here is derived from an EMBL/GenBank/DDBJ whole genome shotgun (WGS) entry which is preliminary data.</text>
</comment>
<dbReference type="AlphaFoldDB" id="A0A226D6I4"/>
<evidence type="ECO:0000313" key="4">
    <source>
        <dbReference type="Proteomes" id="UP000198287"/>
    </source>
</evidence>
<evidence type="ECO:0000259" key="2">
    <source>
        <dbReference type="PROSITE" id="PS50097"/>
    </source>
</evidence>
<evidence type="ECO:0000256" key="1">
    <source>
        <dbReference type="SAM" id="MobiDB-lite"/>
    </source>
</evidence>
<gene>
    <name evidence="3" type="ORF">Fcan01_23926</name>
</gene>
<dbReference type="Proteomes" id="UP000198287">
    <property type="component" value="Unassembled WGS sequence"/>
</dbReference>
<name>A0A226D6I4_FOLCA</name>
<dbReference type="Gene3D" id="3.30.710.10">
    <property type="entry name" value="Potassium Channel Kv1.1, Chain A"/>
    <property type="match status" value="1"/>
</dbReference>